<protein>
    <submittedName>
        <fullName evidence="2">Uncharacterized protein</fullName>
    </submittedName>
</protein>
<name>A0A563E7T3_9MICO</name>
<organism evidence="2 3">
    <name type="scientific">Leekyejoonella antrihumi</name>
    <dbReference type="NCBI Taxonomy" id="1660198"/>
    <lineage>
        <taxon>Bacteria</taxon>
        <taxon>Bacillati</taxon>
        <taxon>Actinomycetota</taxon>
        <taxon>Actinomycetes</taxon>
        <taxon>Micrococcales</taxon>
        <taxon>Dermacoccaceae</taxon>
        <taxon>Leekyejoonella</taxon>
    </lineage>
</organism>
<sequence length="91" mass="10306">MSRRRGDGRSDRGRNPDGRPGERHRPAGGHDRRHLRRQPGAVFQMSWRCDGAHTTLSVLFRQSATWVCARGSAQRSPDWIPRGDGQNYAVL</sequence>
<keyword evidence="3" id="KW-1185">Reference proteome</keyword>
<dbReference type="EMBL" id="VCQV01000003">
    <property type="protein sequence ID" value="TWP38303.1"/>
    <property type="molecule type" value="Genomic_DNA"/>
</dbReference>
<reference evidence="2 3" key="2">
    <citation type="submission" date="2019-08" db="EMBL/GenBank/DDBJ databases">
        <title>Jejuicoccus antrihumi gen. nov., sp. nov., a new member of the family Dermacoccaceae isolated from a cave.</title>
        <authorList>
            <person name="Schumann P."/>
            <person name="Kim I.S."/>
        </authorList>
    </citation>
    <scope>NUCLEOTIDE SEQUENCE [LARGE SCALE GENOMIC DNA]</scope>
    <source>
        <strain evidence="2 3">C5-26</strain>
    </source>
</reference>
<feature type="region of interest" description="Disordered" evidence="1">
    <location>
        <begin position="1"/>
        <end position="37"/>
    </location>
</feature>
<evidence type="ECO:0000313" key="2">
    <source>
        <dbReference type="EMBL" id="TWP38303.1"/>
    </source>
</evidence>
<feature type="compositionally biased region" description="Basic and acidic residues" evidence="1">
    <location>
        <begin position="1"/>
        <end position="30"/>
    </location>
</feature>
<reference evidence="2 3" key="1">
    <citation type="submission" date="2019-05" db="EMBL/GenBank/DDBJ databases">
        <authorList>
            <person name="Lee S.D."/>
        </authorList>
    </citation>
    <scope>NUCLEOTIDE SEQUENCE [LARGE SCALE GENOMIC DNA]</scope>
    <source>
        <strain evidence="2 3">C5-26</strain>
    </source>
</reference>
<proteinExistence type="predicted"/>
<gene>
    <name evidence="2" type="ORF">FGL98_03585</name>
</gene>
<comment type="caution">
    <text evidence="2">The sequence shown here is derived from an EMBL/GenBank/DDBJ whole genome shotgun (WGS) entry which is preliminary data.</text>
</comment>
<dbReference type="Proteomes" id="UP000320244">
    <property type="component" value="Unassembled WGS sequence"/>
</dbReference>
<evidence type="ECO:0000313" key="3">
    <source>
        <dbReference type="Proteomes" id="UP000320244"/>
    </source>
</evidence>
<evidence type="ECO:0000256" key="1">
    <source>
        <dbReference type="SAM" id="MobiDB-lite"/>
    </source>
</evidence>
<feature type="region of interest" description="Disordered" evidence="1">
    <location>
        <begin position="71"/>
        <end position="91"/>
    </location>
</feature>
<dbReference type="AlphaFoldDB" id="A0A563E7T3"/>
<accession>A0A563E7T3</accession>